<comment type="caution">
    <text evidence="2">The sequence shown here is derived from an EMBL/GenBank/DDBJ whole genome shotgun (WGS) entry which is preliminary data.</text>
</comment>
<sequence>MKKEIAFFSEQGKREYQQDYCACLTLSFLSLLVVADGNGGEGGFELAQTACKSIVSDFAFDVASGKLKSIDSKDDLKELGLNAINRAAKAVRIAKKRHNWKEAGTTITLVLFTSDFIGTFWIGDSPAYLYDSDLLVQLNHPVHTLAEAMISEGKSREEVMKQPSLNSILTRCAGHKECTPDFNILPLKKPCIVIAGSDGVFSYLSEGEIISTLKAKLNNECEIEDIAKQLVSDAINNGSDDNCSLVAGYFYESAKVITKRITRIFECTI</sequence>
<dbReference type="CDD" id="cd00143">
    <property type="entry name" value="PP2Cc"/>
    <property type="match status" value="1"/>
</dbReference>
<organism evidence="2 3">
    <name type="scientific">Candidatus Auribacter fodinae</name>
    <dbReference type="NCBI Taxonomy" id="2093366"/>
    <lineage>
        <taxon>Bacteria</taxon>
        <taxon>Pseudomonadati</taxon>
        <taxon>Candidatus Auribacterota</taxon>
        <taxon>Candidatus Auribacteria</taxon>
        <taxon>Candidatus Auribacterales</taxon>
        <taxon>Candidatus Auribacteraceae</taxon>
        <taxon>Candidatus Auribacter</taxon>
    </lineage>
</organism>
<dbReference type="PANTHER" id="PTHR47992">
    <property type="entry name" value="PROTEIN PHOSPHATASE"/>
    <property type="match status" value="1"/>
</dbReference>
<dbReference type="InterPro" id="IPR015655">
    <property type="entry name" value="PP2C"/>
</dbReference>
<evidence type="ECO:0000313" key="3">
    <source>
        <dbReference type="Proteomes" id="UP000266426"/>
    </source>
</evidence>
<evidence type="ECO:0000313" key="2">
    <source>
        <dbReference type="EMBL" id="RJP60107.1"/>
    </source>
</evidence>
<proteinExistence type="predicted"/>
<gene>
    <name evidence="2" type="ORF">C4541_04895</name>
</gene>
<feature type="domain" description="PPM-type phosphatase" evidence="1">
    <location>
        <begin position="4"/>
        <end position="250"/>
    </location>
</feature>
<dbReference type="AlphaFoldDB" id="A0A3A4RBE9"/>
<dbReference type="GO" id="GO:0004722">
    <property type="term" value="F:protein serine/threonine phosphatase activity"/>
    <property type="evidence" value="ECO:0007669"/>
    <property type="project" value="InterPro"/>
</dbReference>
<dbReference type="EMBL" id="QZJZ01000035">
    <property type="protein sequence ID" value="RJP60107.1"/>
    <property type="molecule type" value="Genomic_DNA"/>
</dbReference>
<dbReference type="SUPFAM" id="SSF81606">
    <property type="entry name" value="PP2C-like"/>
    <property type="match status" value="1"/>
</dbReference>
<evidence type="ECO:0000259" key="1">
    <source>
        <dbReference type="PROSITE" id="PS51746"/>
    </source>
</evidence>
<dbReference type="InterPro" id="IPR001932">
    <property type="entry name" value="PPM-type_phosphatase-like_dom"/>
</dbReference>
<dbReference type="Pfam" id="PF13672">
    <property type="entry name" value="PP2C_2"/>
    <property type="match status" value="1"/>
</dbReference>
<dbReference type="SMART" id="SM00332">
    <property type="entry name" value="PP2Cc"/>
    <property type="match status" value="1"/>
</dbReference>
<reference evidence="2 3" key="1">
    <citation type="journal article" date="2017" name="ISME J.">
        <title>Energy and carbon metabolisms in a deep terrestrial subsurface fluid microbial community.</title>
        <authorList>
            <person name="Momper L."/>
            <person name="Jungbluth S.P."/>
            <person name="Lee M.D."/>
            <person name="Amend J.P."/>
        </authorList>
    </citation>
    <scope>NUCLEOTIDE SEQUENCE [LARGE SCALE GENOMIC DNA]</scope>
    <source>
        <strain evidence="2">SURF_26</strain>
    </source>
</reference>
<accession>A0A3A4RBE9</accession>
<dbReference type="Proteomes" id="UP000266426">
    <property type="component" value="Unassembled WGS sequence"/>
</dbReference>
<name>A0A3A4RBE9_9BACT</name>
<protein>
    <submittedName>
        <fullName evidence="2">Serine/threonine-protein phosphatase</fullName>
    </submittedName>
</protein>
<dbReference type="PROSITE" id="PS51746">
    <property type="entry name" value="PPM_2"/>
    <property type="match status" value="1"/>
</dbReference>
<dbReference type="Gene3D" id="3.60.40.10">
    <property type="entry name" value="PPM-type phosphatase domain"/>
    <property type="match status" value="1"/>
</dbReference>
<dbReference type="Pfam" id="PF00481">
    <property type="entry name" value="PP2C"/>
    <property type="match status" value="1"/>
</dbReference>
<dbReference type="InterPro" id="IPR036457">
    <property type="entry name" value="PPM-type-like_dom_sf"/>
</dbReference>